<name>A0A0G1C6T4_9BACT</name>
<dbReference type="SUPFAM" id="SSF89550">
    <property type="entry name" value="PHP domain-like"/>
    <property type="match status" value="1"/>
</dbReference>
<dbReference type="PANTHER" id="PTHR32294:SF0">
    <property type="entry name" value="DNA POLYMERASE III SUBUNIT ALPHA"/>
    <property type="match status" value="1"/>
</dbReference>
<dbReference type="EMBL" id="LCDE01000027">
    <property type="protein sequence ID" value="KKS45348.1"/>
    <property type="molecule type" value="Genomic_DNA"/>
</dbReference>
<feature type="domain" description="Polymerase/histidinol phosphatase N-terminal" evidence="1">
    <location>
        <begin position="1"/>
        <end position="39"/>
    </location>
</feature>
<gene>
    <name evidence="2" type="ORF">UV10_C0027G0008</name>
</gene>
<dbReference type="Pfam" id="PF02811">
    <property type="entry name" value="PHP"/>
    <property type="match status" value="1"/>
</dbReference>
<dbReference type="SMART" id="SM00481">
    <property type="entry name" value="POLIIIAc"/>
    <property type="match status" value="1"/>
</dbReference>
<dbReference type="Gene3D" id="3.20.20.140">
    <property type="entry name" value="Metal-dependent hydrolases"/>
    <property type="match status" value="1"/>
</dbReference>
<protein>
    <submittedName>
        <fullName evidence="2">Polymerase III, alpha subunit protein</fullName>
    </submittedName>
</protein>
<dbReference type="Proteomes" id="UP000034951">
    <property type="component" value="Unassembled WGS sequence"/>
</dbReference>
<dbReference type="AlphaFoldDB" id="A0A0G1C6T4"/>
<evidence type="ECO:0000259" key="1">
    <source>
        <dbReference type="SMART" id="SM00481"/>
    </source>
</evidence>
<feature type="non-terminal residue" evidence="2">
    <location>
        <position position="115"/>
    </location>
</feature>
<evidence type="ECO:0000313" key="3">
    <source>
        <dbReference type="Proteomes" id="UP000034951"/>
    </source>
</evidence>
<comment type="caution">
    <text evidence="2">The sequence shown here is derived from an EMBL/GenBank/DDBJ whole genome shotgun (WGS) entry which is preliminary data.</text>
</comment>
<accession>A0A0G1C6T4</accession>
<dbReference type="InterPro" id="IPR003141">
    <property type="entry name" value="Pol/His_phosphatase_N"/>
</dbReference>
<evidence type="ECO:0000313" key="2">
    <source>
        <dbReference type="EMBL" id="KKS45348.1"/>
    </source>
</evidence>
<dbReference type="InterPro" id="IPR004013">
    <property type="entry name" value="PHP_dom"/>
</dbReference>
<dbReference type="InterPro" id="IPR016195">
    <property type="entry name" value="Pol/histidinol_Pase-like"/>
</dbReference>
<proteinExistence type="predicted"/>
<reference evidence="2 3" key="1">
    <citation type="journal article" date="2015" name="Nature">
        <title>rRNA introns, odd ribosomes, and small enigmatic genomes across a large radiation of phyla.</title>
        <authorList>
            <person name="Brown C.T."/>
            <person name="Hug L.A."/>
            <person name="Thomas B.C."/>
            <person name="Sharon I."/>
            <person name="Castelle C.J."/>
            <person name="Singh A."/>
            <person name="Wilkins M.J."/>
            <person name="Williams K.H."/>
            <person name="Banfield J.F."/>
        </authorList>
    </citation>
    <scope>NUCLEOTIDE SEQUENCE [LARGE SCALE GENOMIC DNA]</scope>
</reference>
<organism evidence="2 3">
    <name type="scientific">Candidatus Azambacteria bacterium GW2011_GWA1_42_19</name>
    <dbReference type="NCBI Taxonomy" id="1618609"/>
    <lineage>
        <taxon>Bacteria</taxon>
        <taxon>Candidatus Azamiibacteriota</taxon>
    </lineage>
</organism>
<dbReference type="InterPro" id="IPR004805">
    <property type="entry name" value="DnaE2/DnaE/PolC"/>
</dbReference>
<sequence>MPAVALTDHGVMYGAIEFYKEAKKEGIKPLIGMEAYVVNRNHTEKAGKGENNHLLLLASNHQGYQNLMKLSTIAHLEGFYYRPRFDKDTLTKYSQGLICTSACPKGEVAQLLSEN</sequence>
<dbReference type="GO" id="GO:0006260">
    <property type="term" value="P:DNA replication"/>
    <property type="evidence" value="ECO:0007669"/>
    <property type="project" value="InterPro"/>
</dbReference>
<dbReference type="PANTHER" id="PTHR32294">
    <property type="entry name" value="DNA POLYMERASE III SUBUNIT ALPHA"/>
    <property type="match status" value="1"/>
</dbReference>
<dbReference type="GO" id="GO:0008408">
    <property type="term" value="F:3'-5' exonuclease activity"/>
    <property type="evidence" value="ECO:0007669"/>
    <property type="project" value="InterPro"/>
</dbReference>